<dbReference type="InterPro" id="IPR016147">
    <property type="entry name" value="Pili_assmbl_chaperone_N"/>
</dbReference>
<dbReference type="Pfam" id="PF00345">
    <property type="entry name" value="PapD_N"/>
    <property type="match status" value="1"/>
</dbReference>
<evidence type="ECO:0000313" key="2">
    <source>
        <dbReference type="EMBL" id="MFK2916972.1"/>
    </source>
</evidence>
<keyword evidence="3" id="KW-1185">Reference proteome</keyword>
<proteinExistence type="predicted"/>
<dbReference type="PANTHER" id="PTHR30251:SF4">
    <property type="entry name" value="SLR1668 PROTEIN"/>
    <property type="match status" value="1"/>
</dbReference>
<dbReference type="PANTHER" id="PTHR30251">
    <property type="entry name" value="PILUS ASSEMBLY CHAPERONE"/>
    <property type="match status" value="1"/>
</dbReference>
<dbReference type="RefSeq" id="WP_379987006.1">
    <property type="nucleotide sequence ID" value="NZ_JADIKD010000008.1"/>
</dbReference>
<feature type="domain" description="Pili assembly chaperone N-terminal" evidence="1">
    <location>
        <begin position="23"/>
        <end position="142"/>
    </location>
</feature>
<dbReference type="Proteomes" id="UP001620408">
    <property type="component" value="Unassembled WGS sequence"/>
</dbReference>
<evidence type="ECO:0000259" key="1">
    <source>
        <dbReference type="Pfam" id="PF00345"/>
    </source>
</evidence>
<dbReference type="InterPro" id="IPR008962">
    <property type="entry name" value="PapD-like_sf"/>
</dbReference>
<dbReference type="SUPFAM" id="SSF49354">
    <property type="entry name" value="PapD-like"/>
    <property type="match status" value="1"/>
</dbReference>
<accession>A0ABW8K4S3</accession>
<gene>
    <name evidence="2" type="ORF">ISS97_06840</name>
</gene>
<name>A0ABW8K4S3_9GAMM</name>
<comment type="caution">
    <text evidence="2">The sequence shown here is derived from an EMBL/GenBank/DDBJ whole genome shotgun (WGS) entry which is preliminary data.</text>
</comment>
<dbReference type="InterPro" id="IPR013783">
    <property type="entry name" value="Ig-like_fold"/>
</dbReference>
<sequence>MRRIVAGILLSLAAGPVVYASSLQISPVMVDLQAGQSATGISLRNPGDQPLYGQVRVFRWDQRSDDDVLEPTDEVVASPPMIRIPSRGEQLVRLIRRDAHDATGEHSYRVLVDEIPGPETAATNGVTIRLRYSVPVFIEPPGQPGAPQLTWQLQRDAQGWLLRVSNRGSRRGQLSAVQLVTADGKVHLINQGLLGYALAGKTRQWRITLREEMDLQAPLKIRANINAQPAEAELSVDPQR</sequence>
<organism evidence="2 3">
    <name type="scientific">Dyella koreensis</name>
    <dbReference type="NCBI Taxonomy" id="311235"/>
    <lineage>
        <taxon>Bacteria</taxon>
        <taxon>Pseudomonadati</taxon>
        <taxon>Pseudomonadota</taxon>
        <taxon>Gammaproteobacteria</taxon>
        <taxon>Lysobacterales</taxon>
        <taxon>Rhodanobacteraceae</taxon>
        <taxon>Dyella</taxon>
    </lineage>
</organism>
<reference evidence="2 3" key="1">
    <citation type="submission" date="2020-10" db="EMBL/GenBank/DDBJ databases">
        <title>Phylogeny of dyella-like bacteria.</title>
        <authorList>
            <person name="Fu J."/>
        </authorList>
    </citation>
    <scope>NUCLEOTIDE SEQUENCE [LARGE SCALE GENOMIC DNA]</scope>
    <source>
        <strain evidence="2 3">BB4</strain>
    </source>
</reference>
<dbReference type="Gene3D" id="2.60.40.10">
    <property type="entry name" value="Immunoglobulins"/>
    <property type="match status" value="1"/>
</dbReference>
<evidence type="ECO:0000313" key="3">
    <source>
        <dbReference type="Proteomes" id="UP001620408"/>
    </source>
</evidence>
<dbReference type="EMBL" id="JADIKD010000008">
    <property type="protein sequence ID" value="MFK2916972.1"/>
    <property type="molecule type" value="Genomic_DNA"/>
</dbReference>
<protein>
    <submittedName>
        <fullName evidence="2">Molecular chaperone</fullName>
    </submittedName>
</protein>
<dbReference type="InterPro" id="IPR050643">
    <property type="entry name" value="Periplasmic_pilus_chap"/>
</dbReference>